<dbReference type="InterPro" id="IPR019079">
    <property type="entry name" value="Capsule_synth_CapA"/>
</dbReference>
<feature type="signal peptide" evidence="2">
    <location>
        <begin position="1"/>
        <end position="20"/>
    </location>
</feature>
<evidence type="ECO:0000256" key="2">
    <source>
        <dbReference type="SAM" id="SignalP"/>
    </source>
</evidence>
<name>A0A4Q9DQR7_9BACL</name>
<keyword evidence="5" id="KW-1185">Reference proteome</keyword>
<dbReference type="PANTHER" id="PTHR33393:SF12">
    <property type="entry name" value="CAPSULE BIOSYNTHESIS PROTEIN CAPA"/>
    <property type="match status" value="1"/>
</dbReference>
<dbReference type="PROSITE" id="PS51257">
    <property type="entry name" value="PROKAR_LIPOPROTEIN"/>
    <property type="match status" value="1"/>
</dbReference>
<dbReference type="EMBL" id="SIRE01000016">
    <property type="protein sequence ID" value="TBL75753.1"/>
    <property type="molecule type" value="Genomic_DNA"/>
</dbReference>
<feature type="chain" id="PRO_5020200451" evidence="2">
    <location>
        <begin position="21"/>
        <end position="402"/>
    </location>
</feature>
<protein>
    <submittedName>
        <fullName evidence="4">CapA family protein</fullName>
    </submittedName>
</protein>
<feature type="domain" description="Capsule synthesis protein CapA" evidence="3">
    <location>
        <begin position="70"/>
        <end position="316"/>
    </location>
</feature>
<dbReference type="SUPFAM" id="SSF56300">
    <property type="entry name" value="Metallo-dependent phosphatases"/>
    <property type="match status" value="1"/>
</dbReference>
<evidence type="ECO:0000259" key="3">
    <source>
        <dbReference type="SMART" id="SM00854"/>
    </source>
</evidence>
<dbReference type="PANTHER" id="PTHR33393">
    <property type="entry name" value="POLYGLUTAMINE SYNTHESIS ACCESSORY PROTEIN RV0574C-RELATED"/>
    <property type="match status" value="1"/>
</dbReference>
<keyword evidence="2" id="KW-0732">Signal</keyword>
<dbReference type="Pfam" id="PF09587">
    <property type="entry name" value="PGA_cap"/>
    <property type="match status" value="1"/>
</dbReference>
<dbReference type="Gene3D" id="3.60.21.10">
    <property type="match status" value="1"/>
</dbReference>
<dbReference type="Proteomes" id="UP000293142">
    <property type="component" value="Unassembled WGS sequence"/>
</dbReference>
<dbReference type="CDD" id="cd07381">
    <property type="entry name" value="MPP_CapA"/>
    <property type="match status" value="1"/>
</dbReference>
<evidence type="ECO:0000256" key="1">
    <source>
        <dbReference type="ARBA" id="ARBA00005662"/>
    </source>
</evidence>
<accession>A0A4Q9DQR7</accession>
<comment type="similarity">
    <text evidence="1">Belongs to the CapA family.</text>
</comment>
<proteinExistence type="inferred from homology"/>
<dbReference type="InterPro" id="IPR029052">
    <property type="entry name" value="Metallo-depent_PP-like"/>
</dbReference>
<sequence>MRKIAAIVCSLLLIAGCRHNSTPPNPESGLKAQQAVPPALPAEPIGPGDSVVPAKPIVPEEPKPEVSKATLSAIGDVLIHSEVYEDARQQDGTYNFAPMFAGVADFMRKPDVLIANQETMIGGTKFGLSGYPMFNSPHEVGDALKAAGVDLVTVANNHTLDRGEKVIQSALAYWDAIGMPYTGAFKSQDDSARIRTMVSNRIVFSFLSYTYGTNGIPTPEGKAYLVNRLEEAKFAEDIEKAKQQSDVVVVAAHWGNEYEPMPSSAQQEQAQKFADLGADIVIGNHPHVLQPPAWVKGKNGRQTLVFYSLGNFISAQGGTARRAGGMATVDVVKTKTNGKTSIELKNPSFLPTYTYFRNMSDFQVVPMDRLSDGQLKNARGQYEAIKKHMSTFIPDLTFLPSK</sequence>
<reference evidence="4 5" key="1">
    <citation type="submission" date="2019-02" db="EMBL/GenBank/DDBJ databases">
        <title>Paenibacillus sp. nov., isolated from surface-sterilized tissue of Thalictrum simplex L.</title>
        <authorList>
            <person name="Tuo L."/>
        </authorList>
    </citation>
    <scope>NUCLEOTIDE SEQUENCE [LARGE SCALE GENOMIC DNA]</scope>
    <source>
        <strain evidence="4 5">N2SHLJ1</strain>
    </source>
</reference>
<evidence type="ECO:0000313" key="5">
    <source>
        <dbReference type="Proteomes" id="UP000293142"/>
    </source>
</evidence>
<evidence type="ECO:0000313" key="4">
    <source>
        <dbReference type="EMBL" id="TBL75753.1"/>
    </source>
</evidence>
<dbReference type="OrthoDB" id="9810906at2"/>
<organism evidence="4 5">
    <name type="scientific">Paenibacillus thalictri</name>
    <dbReference type="NCBI Taxonomy" id="2527873"/>
    <lineage>
        <taxon>Bacteria</taxon>
        <taxon>Bacillati</taxon>
        <taxon>Bacillota</taxon>
        <taxon>Bacilli</taxon>
        <taxon>Bacillales</taxon>
        <taxon>Paenibacillaceae</taxon>
        <taxon>Paenibacillus</taxon>
    </lineage>
</organism>
<dbReference type="AlphaFoldDB" id="A0A4Q9DQR7"/>
<comment type="caution">
    <text evidence="4">The sequence shown here is derived from an EMBL/GenBank/DDBJ whole genome shotgun (WGS) entry which is preliminary data.</text>
</comment>
<gene>
    <name evidence="4" type="ORF">EYB31_22475</name>
</gene>
<dbReference type="SMART" id="SM00854">
    <property type="entry name" value="PGA_cap"/>
    <property type="match status" value="1"/>
</dbReference>
<dbReference type="InterPro" id="IPR052169">
    <property type="entry name" value="CW_Biosynth-Accessory"/>
</dbReference>